<reference evidence="1 2" key="1">
    <citation type="journal article" date="2023" name="Nucleic Acids Res.">
        <title>The hologenome of Daphnia magna reveals possible DNA methylation and microbiome-mediated evolution of the host genome.</title>
        <authorList>
            <person name="Chaturvedi A."/>
            <person name="Li X."/>
            <person name="Dhandapani V."/>
            <person name="Marshall H."/>
            <person name="Kissane S."/>
            <person name="Cuenca-Cambronero M."/>
            <person name="Asole G."/>
            <person name="Calvet F."/>
            <person name="Ruiz-Romero M."/>
            <person name="Marangio P."/>
            <person name="Guigo R."/>
            <person name="Rago D."/>
            <person name="Mirbahai L."/>
            <person name="Eastwood N."/>
            <person name="Colbourne J.K."/>
            <person name="Zhou J."/>
            <person name="Mallon E."/>
            <person name="Orsini L."/>
        </authorList>
    </citation>
    <scope>NUCLEOTIDE SEQUENCE [LARGE SCALE GENOMIC DNA]</scope>
    <source>
        <strain evidence="1">LRV0_1</strain>
    </source>
</reference>
<evidence type="ECO:0000313" key="2">
    <source>
        <dbReference type="Proteomes" id="UP001234178"/>
    </source>
</evidence>
<protein>
    <submittedName>
        <fullName evidence="1">Uncharacterized protein</fullName>
    </submittedName>
</protein>
<dbReference type="EMBL" id="JAOYFB010000039">
    <property type="protein sequence ID" value="KAK4030036.1"/>
    <property type="molecule type" value="Genomic_DNA"/>
</dbReference>
<name>A0ABR0AY24_9CRUS</name>
<gene>
    <name evidence="1" type="ORF">OUZ56_022992</name>
</gene>
<dbReference type="Proteomes" id="UP001234178">
    <property type="component" value="Unassembled WGS sequence"/>
</dbReference>
<keyword evidence="2" id="KW-1185">Reference proteome</keyword>
<evidence type="ECO:0000313" key="1">
    <source>
        <dbReference type="EMBL" id="KAK4030036.1"/>
    </source>
</evidence>
<sequence>MFLILTVVNSEIFPTFSETRFSWPICRIIVYVERYKSASVTQAKSSATSRRFLCTHQIFKMRSQSACGILLLVILGCVLPSTLAAPSSAATDRGDETHDNLSSAVKLVKAYSSDVARVATKVCDKLANGGTLDKILLEIAKDKDTENVDLNEVRHMIEKYGCSATKWTCLLWGAVCWGR</sequence>
<comment type="caution">
    <text evidence="1">The sequence shown here is derived from an EMBL/GenBank/DDBJ whole genome shotgun (WGS) entry which is preliminary data.</text>
</comment>
<accession>A0ABR0AY24</accession>
<proteinExistence type="predicted"/>
<organism evidence="1 2">
    <name type="scientific">Daphnia magna</name>
    <dbReference type="NCBI Taxonomy" id="35525"/>
    <lineage>
        <taxon>Eukaryota</taxon>
        <taxon>Metazoa</taxon>
        <taxon>Ecdysozoa</taxon>
        <taxon>Arthropoda</taxon>
        <taxon>Crustacea</taxon>
        <taxon>Branchiopoda</taxon>
        <taxon>Diplostraca</taxon>
        <taxon>Cladocera</taxon>
        <taxon>Anomopoda</taxon>
        <taxon>Daphniidae</taxon>
        <taxon>Daphnia</taxon>
    </lineage>
</organism>